<feature type="transmembrane region" description="Helical" evidence="1">
    <location>
        <begin position="164"/>
        <end position="187"/>
    </location>
</feature>
<gene>
    <name evidence="2" type="ORF">PROFUN_13536</name>
</gene>
<feature type="transmembrane region" description="Helical" evidence="1">
    <location>
        <begin position="42"/>
        <end position="67"/>
    </location>
</feature>
<feature type="non-terminal residue" evidence="2">
    <location>
        <position position="1"/>
    </location>
</feature>
<feature type="transmembrane region" description="Helical" evidence="1">
    <location>
        <begin position="140"/>
        <end position="158"/>
    </location>
</feature>
<feature type="transmembrane region" description="Helical" evidence="1">
    <location>
        <begin position="223"/>
        <end position="242"/>
    </location>
</feature>
<evidence type="ECO:0000313" key="3">
    <source>
        <dbReference type="Proteomes" id="UP000241769"/>
    </source>
</evidence>
<feature type="transmembrane region" description="Helical" evidence="1">
    <location>
        <begin position="398"/>
        <end position="419"/>
    </location>
</feature>
<proteinExistence type="predicted"/>
<evidence type="ECO:0008006" key="4">
    <source>
        <dbReference type="Google" id="ProtNLM"/>
    </source>
</evidence>
<comment type="caution">
    <text evidence="2">The sequence shown here is derived from an EMBL/GenBank/DDBJ whole genome shotgun (WGS) entry which is preliminary data.</text>
</comment>
<name>A0A2P6N3I1_9EUKA</name>
<keyword evidence="1" id="KW-1133">Transmembrane helix</keyword>
<dbReference type="EMBL" id="MDYQ01000219">
    <property type="protein sequence ID" value="PRP78518.1"/>
    <property type="molecule type" value="Genomic_DNA"/>
</dbReference>
<feature type="transmembrane region" description="Helical" evidence="1">
    <location>
        <begin position="273"/>
        <end position="293"/>
    </location>
</feature>
<accession>A0A2P6N3I1</accession>
<keyword evidence="1" id="KW-0472">Membrane</keyword>
<protein>
    <recommendedName>
        <fullName evidence="4">Transmembrane protein</fullName>
    </recommendedName>
</protein>
<keyword evidence="3" id="KW-1185">Reference proteome</keyword>
<feature type="transmembrane region" description="Helical" evidence="1">
    <location>
        <begin position="101"/>
        <end position="120"/>
    </location>
</feature>
<organism evidence="2 3">
    <name type="scientific">Planoprotostelium fungivorum</name>
    <dbReference type="NCBI Taxonomy" id="1890364"/>
    <lineage>
        <taxon>Eukaryota</taxon>
        <taxon>Amoebozoa</taxon>
        <taxon>Evosea</taxon>
        <taxon>Variosea</taxon>
        <taxon>Cavosteliida</taxon>
        <taxon>Cavosteliaceae</taxon>
        <taxon>Planoprotostelium</taxon>
    </lineage>
</organism>
<reference evidence="2 3" key="1">
    <citation type="journal article" date="2018" name="Genome Biol. Evol.">
        <title>Multiple Roots of Fruiting Body Formation in Amoebozoa.</title>
        <authorList>
            <person name="Hillmann F."/>
            <person name="Forbes G."/>
            <person name="Novohradska S."/>
            <person name="Ferling I."/>
            <person name="Riege K."/>
            <person name="Groth M."/>
            <person name="Westermann M."/>
            <person name="Marz M."/>
            <person name="Spaller T."/>
            <person name="Winckler T."/>
            <person name="Schaap P."/>
            <person name="Glockner G."/>
        </authorList>
    </citation>
    <scope>NUCLEOTIDE SEQUENCE [LARGE SCALE GENOMIC DNA]</scope>
    <source>
        <strain evidence="2 3">Jena</strain>
    </source>
</reference>
<feature type="transmembrane region" description="Helical" evidence="1">
    <location>
        <begin position="460"/>
        <end position="482"/>
    </location>
</feature>
<evidence type="ECO:0000313" key="2">
    <source>
        <dbReference type="EMBL" id="PRP78518.1"/>
    </source>
</evidence>
<dbReference type="AlphaFoldDB" id="A0A2P6N3I1"/>
<dbReference type="Proteomes" id="UP000241769">
    <property type="component" value="Unassembled WGS sequence"/>
</dbReference>
<feature type="transmembrane region" description="Helical" evidence="1">
    <location>
        <begin position="6"/>
        <end position="30"/>
    </location>
</feature>
<keyword evidence="1" id="KW-0812">Transmembrane</keyword>
<dbReference type="OrthoDB" id="301971at2759"/>
<evidence type="ECO:0000256" key="1">
    <source>
        <dbReference type="SAM" id="Phobius"/>
    </source>
</evidence>
<dbReference type="InParanoid" id="A0A2P6N3I1"/>
<feature type="transmembrane region" description="Helical" evidence="1">
    <location>
        <begin position="336"/>
        <end position="355"/>
    </location>
</feature>
<feature type="transmembrane region" description="Helical" evidence="1">
    <location>
        <begin position="431"/>
        <end position="448"/>
    </location>
</feature>
<sequence length="526" mass="60069">IDRESLLKAAFFVVFGCVTTWSLLIVPLLLRYNHKTLIKHLLNVRIFSVLFGIAVWLIIPFGTFLVLPSIHMLLRMLACRNENNVLMVEGFDIQCWTRAHVPYAFCGLLGFGIYFPLAIYTLPRIQTADPTSEIIRNTRFLFIQKMFYVTLVVLQTLIKHLLNVRIFSVLFGIAVWLIIPFGTFLVLPSIHMLLRMLACRNENNILMVEGVDIQCWTRDHVPYAFCGLLGFGIYFPLAIYTLPRIQTADPTFLFIQKMFYVTLVVLQTMQASFDLYPIICALIVSILLALASLDAACNVKWINRIHMLLRMLACRNENNILMVEGFDIQCWTRAHVPYAFCGLLGFGIYFPLAIYTLPRIQTADPTSEIIRNTRFLFIQKMFYVTLVVLQTMQASFDLYPIICALIVSILLALASLDAACNVKWINRAQTMVYVAAAWTSAMSMWAEITWRPDQNHQRMTAPVITLLVGYTFILIVFILMSVPSVKSFHSKTKTNLLTAFDQGVTERTPLTRSDLRPTPSEDHGDN</sequence>